<dbReference type="RefSeq" id="WP_345195611.1">
    <property type="nucleotide sequence ID" value="NZ_BAABFL010000243.1"/>
</dbReference>
<dbReference type="Pfam" id="PF03811">
    <property type="entry name" value="Zn_ribbon_InsA"/>
    <property type="match status" value="1"/>
</dbReference>
<dbReference type="InterPro" id="IPR051252">
    <property type="entry name" value="IS1_transposase_InsA"/>
</dbReference>
<dbReference type="PANTHER" id="PTHR47923:SF1">
    <property type="entry name" value="INSERTION ELEMENT IS1 1 PROTEIN INSA-RELATED"/>
    <property type="match status" value="1"/>
</dbReference>
<proteinExistence type="inferred from homology"/>
<comment type="function">
    <text evidence="1">Absolutely required for transposition of IS1.</text>
</comment>
<evidence type="ECO:0008006" key="9">
    <source>
        <dbReference type="Google" id="ProtNLM"/>
    </source>
</evidence>
<comment type="caution">
    <text evidence="7">The sequence shown here is derived from an EMBL/GenBank/DDBJ whole genome shotgun (WGS) entry which is preliminary data.</text>
</comment>
<feature type="domain" description="Insertion element IS1 protein InsA helix-turn-helix" evidence="6">
    <location>
        <begin position="43"/>
        <end position="86"/>
    </location>
</feature>
<gene>
    <name evidence="7" type="ORF">GCM10023116_19370</name>
</gene>
<accession>A0ABP8V0Z3</accession>
<organism evidence="7 8">
    <name type="scientific">Kistimonas scapharcae</name>
    <dbReference type="NCBI Taxonomy" id="1036133"/>
    <lineage>
        <taxon>Bacteria</taxon>
        <taxon>Pseudomonadati</taxon>
        <taxon>Pseudomonadota</taxon>
        <taxon>Gammaproteobacteria</taxon>
        <taxon>Oceanospirillales</taxon>
        <taxon>Endozoicomonadaceae</taxon>
        <taxon>Kistimonas</taxon>
    </lineage>
</organism>
<dbReference type="PANTHER" id="PTHR47923">
    <property type="entry name" value="INSERTION ELEMENT IS1 1 PROTEIN INSA-RELATED"/>
    <property type="match status" value="1"/>
</dbReference>
<evidence type="ECO:0000259" key="5">
    <source>
        <dbReference type="Pfam" id="PF03811"/>
    </source>
</evidence>
<keyword evidence="4" id="KW-0233">DNA recombination</keyword>
<evidence type="ECO:0000313" key="8">
    <source>
        <dbReference type="Proteomes" id="UP001500604"/>
    </source>
</evidence>
<dbReference type="InterPro" id="IPR003220">
    <property type="entry name" value="InsA_N_dom_Znf"/>
</dbReference>
<keyword evidence="8" id="KW-1185">Reference proteome</keyword>
<evidence type="ECO:0000259" key="6">
    <source>
        <dbReference type="Pfam" id="PF12759"/>
    </source>
</evidence>
<evidence type="ECO:0000256" key="4">
    <source>
        <dbReference type="ARBA" id="ARBA00023172"/>
    </source>
</evidence>
<keyword evidence="3" id="KW-0815">Transposition</keyword>
<feature type="domain" description="InsA N-terminal zinc ribbon" evidence="5">
    <location>
        <begin position="1"/>
        <end position="36"/>
    </location>
</feature>
<dbReference type="Proteomes" id="UP001500604">
    <property type="component" value="Unassembled WGS sequence"/>
</dbReference>
<dbReference type="InterPro" id="IPR024431">
    <property type="entry name" value="InsA_HTH_dom"/>
</dbReference>
<dbReference type="Pfam" id="PF12759">
    <property type="entry name" value="HTH_Tnp_IS1"/>
    <property type="match status" value="1"/>
</dbReference>
<evidence type="ECO:0000256" key="3">
    <source>
        <dbReference type="ARBA" id="ARBA00022578"/>
    </source>
</evidence>
<protein>
    <recommendedName>
        <fullName evidence="9">Transposase</fullName>
    </recommendedName>
</protein>
<comment type="similarity">
    <text evidence="2">Belongs to the IS1 elements InsA family.</text>
</comment>
<dbReference type="EMBL" id="BAABFL010000243">
    <property type="protein sequence ID" value="GAA4649659.1"/>
    <property type="molecule type" value="Genomic_DNA"/>
</dbReference>
<evidence type="ECO:0000313" key="7">
    <source>
        <dbReference type="EMBL" id="GAA4649659.1"/>
    </source>
</evidence>
<reference evidence="8" key="1">
    <citation type="journal article" date="2019" name="Int. J. Syst. Evol. Microbiol.">
        <title>The Global Catalogue of Microorganisms (GCM) 10K type strain sequencing project: providing services to taxonomists for standard genome sequencing and annotation.</title>
        <authorList>
            <consortium name="The Broad Institute Genomics Platform"/>
            <consortium name="The Broad Institute Genome Sequencing Center for Infectious Disease"/>
            <person name="Wu L."/>
            <person name="Ma J."/>
        </authorList>
    </citation>
    <scope>NUCLEOTIDE SEQUENCE [LARGE SCALE GENOMIC DNA]</scope>
    <source>
        <strain evidence="8">JCM 17805</strain>
    </source>
</reference>
<evidence type="ECO:0000256" key="1">
    <source>
        <dbReference type="ARBA" id="ARBA00004091"/>
    </source>
</evidence>
<sequence>MAVIQVACAQCQQTDRVVKNGKAETGNQRYLCRNCKHSFQLEYRYNANKPGTHDRIITMTMNGSGVRDIGRVLDISPTTVIVHLKHFRPTR</sequence>
<name>A0ABP8V0Z3_9GAMM</name>
<evidence type="ECO:0000256" key="2">
    <source>
        <dbReference type="ARBA" id="ARBA00006212"/>
    </source>
</evidence>